<dbReference type="VEuPathDB" id="FungiDB:YALI1_C14818g"/>
<dbReference type="Proteomes" id="UP000182444">
    <property type="component" value="Chromosome 1C"/>
</dbReference>
<sequence>MDSDKDLIKRAVGNRAEISMSTTAQKRTIDWVDPHSAASTPRKLQSPRGGRSDLEKDTGIVQQEEAKRVETEQARDQNANKLALDDGSRVPDQGDTPTTTTTTTTTTTRQDKKSVEEGTKKDTAKDTPKDVEQKANSDDKADKNDSINEVNADDKIENKTSHKTHNTDNTDKPDVKTDDTKSDRSDSKPTNGHSKHGSTLSSSRTHSRSNSITSRPSSAKAESRGSSTPARSLSETPSSQPPPTYNTWKYSAKTITKASPSAKDGMPFREELMMRTKGINFLGNVAKLLQLPHMAVYTACTFFHRFYMRHSIKSKHPFEAAAVCIFLATKVEEANRHLRDVCICLVKVAQKDHRAVVDEQSKDFWRWRDCILYGEGYFLEILCFDLTLDSPFEHLSYYVKKLDIHHVKEVCKTAWEFVTDSCKTPLCLMFSTNTIALAAIYWAAKHHKIPIDYHKETKARGKQHWVECFDMTRNEVVYVVETFCDWYSILQRDFGLAASYPKLK</sequence>
<dbReference type="eggNOG" id="KOG0834">
    <property type="taxonomic scope" value="Eukaryota"/>
</dbReference>
<proteinExistence type="inferred from homology"/>
<dbReference type="OMA" id="FREELMM"/>
<dbReference type="GO" id="GO:0006357">
    <property type="term" value="P:regulation of transcription by RNA polymerase II"/>
    <property type="evidence" value="ECO:0007669"/>
    <property type="project" value="InterPro"/>
</dbReference>
<feature type="compositionally biased region" description="Basic and acidic residues" evidence="2">
    <location>
        <begin position="50"/>
        <end position="75"/>
    </location>
</feature>
<feature type="compositionally biased region" description="Low complexity" evidence="2">
    <location>
        <begin position="198"/>
        <end position="218"/>
    </location>
</feature>
<protein>
    <recommendedName>
        <fullName evidence="3">Cyclin-like domain-containing protein</fullName>
    </recommendedName>
</protein>
<dbReference type="InterPro" id="IPR006671">
    <property type="entry name" value="Cyclin_N"/>
</dbReference>
<feature type="compositionally biased region" description="Low complexity" evidence="2">
    <location>
        <begin position="96"/>
        <end position="108"/>
    </location>
</feature>
<dbReference type="GO" id="GO:0016538">
    <property type="term" value="F:cyclin-dependent protein serine/threonine kinase regulator activity"/>
    <property type="evidence" value="ECO:0007669"/>
    <property type="project" value="InterPro"/>
</dbReference>
<dbReference type="KEGG" id="yli:2909473"/>
<dbReference type="InterPro" id="IPR013763">
    <property type="entry name" value="Cyclin-like_dom"/>
</dbReference>
<dbReference type="Gene3D" id="1.10.472.10">
    <property type="entry name" value="Cyclin-like"/>
    <property type="match status" value="2"/>
</dbReference>
<evidence type="ECO:0000313" key="5">
    <source>
        <dbReference type="Proteomes" id="UP000182444"/>
    </source>
</evidence>
<accession>A0A1D8NAJ2</accession>
<feature type="domain" description="Cyclin-like" evidence="3">
    <location>
        <begin position="280"/>
        <end position="362"/>
    </location>
</feature>
<dbReference type="RefSeq" id="XP_501682.3">
    <property type="nucleotide sequence ID" value="XM_501682.3"/>
</dbReference>
<feature type="compositionally biased region" description="Basic and acidic residues" evidence="2">
    <location>
        <begin position="109"/>
        <end position="187"/>
    </location>
</feature>
<dbReference type="SUPFAM" id="SSF47954">
    <property type="entry name" value="Cyclin-like"/>
    <property type="match status" value="2"/>
</dbReference>
<dbReference type="Pfam" id="PF00134">
    <property type="entry name" value="Cyclin_N"/>
    <property type="match status" value="1"/>
</dbReference>
<dbReference type="InterPro" id="IPR043198">
    <property type="entry name" value="Cyclin/Ssn8"/>
</dbReference>
<gene>
    <name evidence="4" type="ORF">YALI1_C14818g</name>
</gene>
<dbReference type="EMBL" id="CP017555">
    <property type="protein sequence ID" value="AOW02643.1"/>
    <property type="molecule type" value="Genomic_DNA"/>
</dbReference>
<evidence type="ECO:0000256" key="2">
    <source>
        <dbReference type="SAM" id="MobiDB-lite"/>
    </source>
</evidence>
<dbReference type="AlphaFoldDB" id="A0A1D8NAJ2"/>
<feature type="region of interest" description="Disordered" evidence="2">
    <location>
        <begin position="1"/>
        <end position="247"/>
    </location>
</feature>
<evidence type="ECO:0000313" key="4">
    <source>
        <dbReference type="EMBL" id="AOW02643.1"/>
    </source>
</evidence>
<dbReference type="GeneID" id="2909473"/>
<dbReference type="CDD" id="cd20546">
    <property type="entry name" value="CYCLIN_SpCG1C_ScCTK2-like_rpt2"/>
    <property type="match status" value="1"/>
</dbReference>
<comment type="similarity">
    <text evidence="1">Belongs to the cyclin family.</text>
</comment>
<dbReference type="PANTHER" id="PTHR10026">
    <property type="entry name" value="CYCLIN"/>
    <property type="match status" value="1"/>
</dbReference>
<organism evidence="4 5">
    <name type="scientific">Yarrowia lipolytica</name>
    <name type="common">Candida lipolytica</name>
    <dbReference type="NCBI Taxonomy" id="4952"/>
    <lineage>
        <taxon>Eukaryota</taxon>
        <taxon>Fungi</taxon>
        <taxon>Dikarya</taxon>
        <taxon>Ascomycota</taxon>
        <taxon>Saccharomycotina</taxon>
        <taxon>Dipodascomycetes</taxon>
        <taxon>Dipodascales</taxon>
        <taxon>Dipodascales incertae sedis</taxon>
        <taxon>Yarrowia</taxon>
    </lineage>
</organism>
<feature type="compositionally biased region" description="Polar residues" evidence="2">
    <location>
        <begin position="224"/>
        <end position="238"/>
    </location>
</feature>
<name>A0A1D8NAJ2_YARLL</name>
<dbReference type="SMART" id="SM00385">
    <property type="entry name" value="CYCLIN"/>
    <property type="match status" value="1"/>
</dbReference>
<evidence type="ECO:0000256" key="1">
    <source>
        <dbReference type="RuleBase" id="RU000383"/>
    </source>
</evidence>
<reference evidence="4 5" key="1">
    <citation type="journal article" date="2016" name="PLoS ONE">
        <title>Sequence Assembly of Yarrowia lipolytica Strain W29/CLIB89 Shows Transposable Element Diversity.</title>
        <authorList>
            <person name="Magnan C."/>
            <person name="Yu J."/>
            <person name="Chang I."/>
            <person name="Jahn E."/>
            <person name="Kanomata Y."/>
            <person name="Wu J."/>
            <person name="Zeller M."/>
            <person name="Oakes M."/>
            <person name="Baldi P."/>
            <person name="Sandmeyer S."/>
        </authorList>
    </citation>
    <scope>NUCLEOTIDE SEQUENCE [LARGE SCALE GENOMIC DNA]</scope>
    <source>
        <strain evidence="5">CLIB89(W29)</strain>
    </source>
</reference>
<dbReference type="InterPro" id="IPR036915">
    <property type="entry name" value="Cyclin-like_sf"/>
</dbReference>
<keyword evidence="1" id="KW-0195">Cyclin</keyword>
<evidence type="ECO:0000259" key="3">
    <source>
        <dbReference type="SMART" id="SM00385"/>
    </source>
</evidence>
<dbReference type="VEuPathDB" id="FungiDB:YALI0_C10516g"/>